<accession>A0A412Z2M2</accession>
<proteinExistence type="predicted"/>
<comment type="caution">
    <text evidence="1">The sequence shown here is derived from an EMBL/GenBank/DDBJ whole genome shotgun (WGS) entry which is preliminary data.</text>
</comment>
<sequence length="336" mass="38675">MKIAVILTRFLKDYVESYFNSLSLDCELSYYIYNDFAHAGELYLDLEKSYDGFLVSGPVPRAAICRRVPVLTKPIVSFGSNALCYYETFFQVQFKEQDFYLERGYFDLLEWLPETVPLHQYLERGQFNQLIYKVYQNTSTYSLEQLCEMEKKIKLKHIRLWNEKKIQYSVTRFSNIIQDLLDAGVNTYFVYPKYEILQESVTLLLQEIHLKTIVQNQNAITALNQQFSDGASVMAPQLSKDPDASAPLTSRSRQLSQKAGISVSYADRLLTALSAMDRDCITSQALAAALHITPRSANRLLGRLSATGIFLELERQPSFTRGRPEKIYQFHPELIS</sequence>
<dbReference type="AlphaFoldDB" id="A0A412Z2M2"/>
<dbReference type="Proteomes" id="UP000284543">
    <property type="component" value="Unassembled WGS sequence"/>
</dbReference>
<organism evidence="1 2">
    <name type="scientific">Enterocloster bolteae</name>
    <dbReference type="NCBI Taxonomy" id="208479"/>
    <lineage>
        <taxon>Bacteria</taxon>
        <taxon>Bacillati</taxon>
        <taxon>Bacillota</taxon>
        <taxon>Clostridia</taxon>
        <taxon>Lachnospirales</taxon>
        <taxon>Lachnospiraceae</taxon>
        <taxon>Enterocloster</taxon>
    </lineage>
</organism>
<protein>
    <submittedName>
        <fullName evidence="1">MarR family transcriptional regulator</fullName>
    </submittedName>
</protein>
<gene>
    <name evidence="1" type="ORF">DWW02_19450</name>
</gene>
<name>A0A412Z2M2_9FIRM</name>
<dbReference type="RefSeq" id="WP_118019177.1">
    <property type="nucleotide sequence ID" value="NZ_CAUHGS010000008.1"/>
</dbReference>
<dbReference type="EMBL" id="QRZM01000008">
    <property type="protein sequence ID" value="RGV74164.1"/>
    <property type="molecule type" value="Genomic_DNA"/>
</dbReference>
<evidence type="ECO:0000313" key="1">
    <source>
        <dbReference type="EMBL" id="RGV74164.1"/>
    </source>
</evidence>
<reference evidence="1 2" key="1">
    <citation type="submission" date="2018-08" db="EMBL/GenBank/DDBJ databases">
        <title>A genome reference for cultivated species of the human gut microbiota.</title>
        <authorList>
            <person name="Zou Y."/>
            <person name="Xue W."/>
            <person name="Luo G."/>
        </authorList>
    </citation>
    <scope>NUCLEOTIDE SEQUENCE [LARGE SCALE GENOMIC DNA]</scope>
    <source>
        <strain evidence="1 2">AF14-18</strain>
    </source>
</reference>
<evidence type="ECO:0000313" key="2">
    <source>
        <dbReference type="Proteomes" id="UP000284543"/>
    </source>
</evidence>